<protein>
    <recommendedName>
        <fullName evidence="3">DUF2730 domain-containing protein</fullName>
    </recommendedName>
</protein>
<dbReference type="AlphaFoldDB" id="A0A2W5A3C4"/>
<evidence type="ECO:0000313" key="1">
    <source>
        <dbReference type="EMBL" id="PZO89074.1"/>
    </source>
</evidence>
<accession>A0A2W5A3C4</accession>
<reference evidence="1 2" key="1">
    <citation type="submission" date="2017-08" db="EMBL/GenBank/DDBJ databases">
        <title>Infants hospitalized years apart are colonized by the same room-sourced microbial strains.</title>
        <authorList>
            <person name="Brooks B."/>
            <person name="Olm M.R."/>
            <person name="Firek B.A."/>
            <person name="Baker R."/>
            <person name="Thomas B.C."/>
            <person name="Morowitz M.J."/>
            <person name="Banfield J.F."/>
        </authorList>
    </citation>
    <scope>NUCLEOTIDE SEQUENCE [LARGE SCALE GENOMIC DNA]</scope>
    <source>
        <strain evidence="1">S2_018_000_R2_101</strain>
    </source>
</reference>
<proteinExistence type="predicted"/>
<gene>
    <name evidence="1" type="ORF">DI623_11385</name>
</gene>
<dbReference type="EMBL" id="QFNN01000073">
    <property type="protein sequence ID" value="PZO89074.1"/>
    <property type="molecule type" value="Genomic_DNA"/>
</dbReference>
<evidence type="ECO:0008006" key="3">
    <source>
        <dbReference type="Google" id="ProtNLM"/>
    </source>
</evidence>
<name>A0A2W5A3C4_9SPHN</name>
<dbReference type="Proteomes" id="UP000249066">
    <property type="component" value="Unassembled WGS sequence"/>
</dbReference>
<sequence>MTVKFDGETLLSLLILASFAWMMWRGGSRNPVGTGSLQKQLNQIGSDVRQLKTTAAGGATKEEVTKLRGELEELEKRTASSAEIVALQGDVKVLHTKIDANSRAADRTEEAVQRIEGLFLQRGVGK</sequence>
<organism evidence="1 2">
    <name type="scientific">Sphingomonas sanxanigenens</name>
    <dbReference type="NCBI Taxonomy" id="397260"/>
    <lineage>
        <taxon>Bacteria</taxon>
        <taxon>Pseudomonadati</taxon>
        <taxon>Pseudomonadota</taxon>
        <taxon>Alphaproteobacteria</taxon>
        <taxon>Sphingomonadales</taxon>
        <taxon>Sphingomonadaceae</taxon>
        <taxon>Sphingomonas</taxon>
    </lineage>
</organism>
<comment type="caution">
    <text evidence="1">The sequence shown here is derived from an EMBL/GenBank/DDBJ whole genome shotgun (WGS) entry which is preliminary data.</text>
</comment>
<evidence type="ECO:0000313" key="2">
    <source>
        <dbReference type="Proteomes" id="UP000249066"/>
    </source>
</evidence>